<dbReference type="Proteomes" id="UP001146067">
    <property type="component" value="Unassembled WGS sequence"/>
</dbReference>
<evidence type="ECO:0000313" key="2">
    <source>
        <dbReference type="EMBL" id="MDA1359813.1"/>
    </source>
</evidence>
<evidence type="ECO:0000256" key="1">
    <source>
        <dbReference type="SAM" id="Phobius"/>
    </source>
</evidence>
<dbReference type="AlphaFoldDB" id="A0A9X3PA93"/>
<gene>
    <name evidence="2" type="ORF">O1R50_09275</name>
</gene>
<feature type="transmembrane region" description="Helical" evidence="1">
    <location>
        <begin position="69"/>
        <end position="90"/>
    </location>
</feature>
<organism evidence="2 3">
    <name type="scientific">Glycomyces luteolus</name>
    <dbReference type="NCBI Taxonomy" id="2670330"/>
    <lineage>
        <taxon>Bacteria</taxon>
        <taxon>Bacillati</taxon>
        <taxon>Actinomycetota</taxon>
        <taxon>Actinomycetes</taxon>
        <taxon>Glycomycetales</taxon>
        <taxon>Glycomycetaceae</taxon>
        <taxon>Glycomyces</taxon>
    </lineage>
</organism>
<sequence>MAEQPGGNGSVVYAAFIGEEYLREAERRRDIQAQGRHLITHSVAFITGMGIVLGLIAGGEPTRISDTAAITWLVISLICAALAMSAGIHLSGNRVYHIVHARTLDRMSTFEEWQVSENDALLKVATAKKRVIDANRKVLDLRTRVAVASQYAQIGMLVAGAIGIGLLIKALS</sequence>
<comment type="caution">
    <text evidence="2">The sequence shown here is derived from an EMBL/GenBank/DDBJ whole genome shotgun (WGS) entry which is preliminary data.</text>
</comment>
<evidence type="ECO:0000313" key="3">
    <source>
        <dbReference type="Proteomes" id="UP001146067"/>
    </source>
</evidence>
<keyword evidence="3" id="KW-1185">Reference proteome</keyword>
<keyword evidence="1" id="KW-1133">Transmembrane helix</keyword>
<feature type="transmembrane region" description="Helical" evidence="1">
    <location>
        <begin position="38"/>
        <end position="57"/>
    </location>
</feature>
<accession>A0A9X3PA93</accession>
<reference evidence="2" key="1">
    <citation type="submission" date="2022-12" db="EMBL/GenBank/DDBJ databases">
        <title>Gycomyces niveus sp.nov.,a novel actinomycete isolated from soil in Shouguan.</title>
        <authorList>
            <person name="Yang X."/>
        </authorList>
    </citation>
    <scope>NUCLEOTIDE SEQUENCE</scope>
    <source>
        <strain evidence="2">NEAU-A15</strain>
    </source>
</reference>
<dbReference type="RefSeq" id="WP_270109698.1">
    <property type="nucleotide sequence ID" value="NZ_JAPZVP010000006.1"/>
</dbReference>
<keyword evidence="1" id="KW-0812">Transmembrane</keyword>
<dbReference type="EMBL" id="JAPZVP010000006">
    <property type="protein sequence ID" value="MDA1359813.1"/>
    <property type="molecule type" value="Genomic_DNA"/>
</dbReference>
<proteinExistence type="predicted"/>
<keyword evidence="1" id="KW-0472">Membrane</keyword>
<name>A0A9X3PA93_9ACTN</name>
<feature type="transmembrane region" description="Helical" evidence="1">
    <location>
        <begin position="151"/>
        <end position="171"/>
    </location>
</feature>
<protein>
    <submittedName>
        <fullName evidence="2">Uncharacterized protein</fullName>
    </submittedName>
</protein>